<proteinExistence type="predicted"/>
<dbReference type="InterPro" id="IPR001875">
    <property type="entry name" value="DED_dom"/>
</dbReference>
<organism evidence="2 3">
    <name type="scientific">Porites lobata</name>
    <dbReference type="NCBI Taxonomy" id="104759"/>
    <lineage>
        <taxon>Eukaryota</taxon>
        <taxon>Metazoa</taxon>
        <taxon>Cnidaria</taxon>
        <taxon>Anthozoa</taxon>
        <taxon>Hexacorallia</taxon>
        <taxon>Scleractinia</taxon>
        <taxon>Fungiina</taxon>
        <taxon>Poritidae</taxon>
        <taxon>Porites</taxon>
    </lineage>
</organism>
<evidence type="ECO:0000313" key="2">
    <source>
        <dbReference type="EMBL" id="CAH3042466.1"/>
    </source>
</evidence>
<sequence>MSSQTNKTIIDNLQLAYRAVLLQIVRSLEKDQQEQLRFYFKELIKMGDPRALSILSSLENEGKISWTDVSFLKDGLREVGRLDLAKNLTEFEIKRNLTVLLDFYARMRQGSRESSIRSALDSVEKVAEYLLIITRDVAQDGFDVSESVRSLVGESRDVKNLMREFEEKCDQELTDPWSKLTLLIVFSCEILAVALAKEEHHQKQEVMRLLFTAAEDLFPRILKLGNWEEFCDHVTKRYHLVYNQENAVSDTEATSLTIKKQIADVVQHLKQTNFFS</sequence>
<dbReference type="PROSITE" id="PS50168">
    <property type="entry name" value="DED"/>
    <property type="match status" value="1"/>
</dbReference>
<dbReference type="SUPFAM" id="SSF47986">
    <property type="entry name" value="DEATH domain"/>
    <property type="match status" value="1"/>
</dbReference>
<name>A0ABN8N3Q8_9CNID</name>
<accession>A0ABN8N3Q8</accession>
<dbReference type="EMBL" id="CALNXK010000010">
    <property type="protein sequence ID" value="CAH3042466.1"/>
    <property type="molecule type" value="Genomic_DNA"/>
</dbReference>
<dbReference type="Gene3D" id="1.10.533.10">
    <property type="entry name" value="Death Domain, Fas"/>
    <property type="match status" value="1"/>
</dbReference>
<protein>
    <recommendedName>
        <fullName evidence="1">DED domain-containing protein</fullName>
    </recommendedName>
</protein>
<evidence type="ECO:0000313" key="3">
    <source>
        <dbReference type="Proteomes" id="UP001159405"/>
    </source>
</evidence>
<dbReference type="SMART" id="SM00031">
    <property type="entry name" value="DED"/>
    <property type="match status" value="1"/>
</dbReference>
<dbReference type="Pfam" id="PF01335">
    <property type="entry name" value="DED"/>
    <property type="match status" value="1"/>
</dbReference>
<evidence type="ECO:0000259" key="1">
    <source>
        <dbReference type="PROSITE" id="PS50168"/>
    </source>
</evidence>
<keyword evidence="3" id="KW-1185">Reference proteome</keyword>
<dbReference type="Proteomes" id="UP001159405">
    <property type="component" value="Unassembled WGS sequence"/>
</dbReference>
<comment type="caution">
    <text evidence="2">The sequence shown here is derived from an EMBL/GenBank/DDBJ whole genome shotgun (WGS) entry which is preliminary data.</text>
</comment>
<dbReference type="InterPro" id="IPR011029">
    <property type="entry name" value="DEATH-like_dom_sf"/>
</dbReference>
<feature type="domain" description="DED" evidence="1">
    <location>
        <begin position="16"/>
        <end position="90"/>
    </location>
</feature>
<gene>
    <name evidence="2" type="ORF">PLOB_00000943</name>
</gene>
<reference evidence="2 3" key="1">
    <citation type="submission" date="2022-05" db="EMBL/GenBank/DDBJ databases">
        <authorList>
            <consortium name="Genoscope - CEA"/>
            <person name="William W."/>
        </authorList>
    </citation>
    <scope>NUCLEOTIDE SEQUENCE [LARGE SCALE GENOMIC DNA]</scope>
</reference>